<dbReference type="EMBL" id="HBKN01018214">
    <property type="protein sequence ID" value="CAE2297900.1"/>
    <property type="molecule type" value="Transcribed_RNA"/>
</dbReference>
<name>A0A7S4KKL4_GUITH</name>
<evidence type="ECO:0000313" key="1">
    <source>
        <dbReference type="EMBL" id="CAE2297900.1"/>
    </source>
</evidence>
<proteinExistence type="predicted"/>
<dbReference type="PANTHER" id="PTHR31152">
    <property type="entry name" value="PLAC8 FAMILY PROTEIN"/>
    <property type="match status" value="1"/>
</dbReference>
<organism evidence="1">
    <name type="scientific">Guillardia theta</name>
    <name type="common">Cryptophyte</name>
    <name type="synonym">Cryptomonas phi</name>
    <dbReference type="NCBI Taxonomy" id="55529"/>
    <lineage>
        <taxon>Eukaryota</taxon>
        <taxon>Cryptophyceae</taxon>
        <taxon>Pyrenomonadales</taxon>
        <taxon>Geminigeraceae</taxon>
        <taxon>Guillardia</taxon>
    </lineage>
</organism>
<dbReference type="AlphaFoldDB" id="A0A7S4KKL4"/>
<gene>
    <name evidence="1" type="ORF">GTHE00462_LOCUS14369</name>
</gene>
<accession>A0A7S4KKL4</accession>
<reference evidence="1" key="1">
    <citation type="submission" date="2021-01" db="EMBL/GenBank/DDBJ databases">
        <authorList>
            <person name="Corre E."/>
            <person name="Pelletier E."/>
            <person name="Niang G."/>
            <person name="Scheremetjew M."/>
            <person name="Finn R."/>
            <person name="Kale V."/>
            <person name="Holt S."/>
            <person name="Cochrane G."/>
            <person name="Meng A."/>
            <person name="Brown T."/>
            <person name="Cohen L."/>
        </authorList>
    </citation>
    <scope>NUCLEOTIDE SEQUENCE</scope>
    <source>
        <strain evidence="1">CCMP 2712</strain>
    </source>
</reference>
<protein>
    <submittedName>
        <fullName evidence="1">Uncharacterized protein</fullName>
    </submittedName>
</protein>
<dbReference type="PANTHER" id="PTHR31152:SF1">
    <property type="entry name" value="PLAC8 FAMILY PROTEIN"/>
    <property type="match status" value="1"/>
</dbReference>
<sequence length="211" mass="23084">MCDCLSGDSVPGDPRALYANEWNTGMCNAPCANPLCCLAGLLCPCPSACFIRRQALDTDMTRYKCCQGYYDFCCFQAGNFGESSCPDLCNGLEALLCFSCSISSTRMLVMDTRDIRPDPCDNRLIGLNNCLQLLSCICNILAMFIEELEALADLVDFIADVVFALVSSCMIAQVNYELNHGARPVNWKKPLMPRAGSKAHREMRNQAGGGV</sequence>